<keyword evidence="4" id="KW-1185">Reference proteome</keyword>
<evidence type="ECO:0000313" key="3">
    <source>
        <dbReference type="EMBL" id="KAE9525586.1"/>
    </source>
</evidence>
<reference evidence="3 4" key="1">
    <citation type="submission" date="2019-08" db="EMBL/GenBank/DDBJ databases">
        <title>The genome of the soybean aphid Biotype 1, its phylome, world population structure and adaptation to the North American continent.</title>
        <authorList>
            <person name="Giordano R."/>
            <person name="Donthu R.K."/>
            <person name="Hernandez A.G."/>
            <person name="Wright C.L."/>
            <person name="Zimin A.V."/>
        </authorList>
    </citation>
    <scope>NUCLEOTIDE SEQUENCE [LARGE SCALE GENOMIC DNA]</scope>
    <source>
        <tissue evidence="3">Whole aphids</tissue>
    </source>
</reference>
<dbReference type="Proteomes" id="UP000475862">
    <property type="component" value="Unassembled WGS sequence"/>
</dbReference>
<gene>
    <name evidence="3" type="ORF">AGLY_014113</name>
</gene>
<sequence length="294" mass="32174">MQTTLLRELFVTDFRLWLKGMTLFAILLVVSLTVIAWTVAAVEWANDLDGDGDGAYGAGGLKEAIQDLYAEIVESESVDGGDSPNTPRLDDVASAKAKFVSDSLRRMIGNGETTTGGGGDGTAVERTLRDKKKEVIDALKLFGAQNGVDERAMDVVDLLLDKCVEIALANRAAAETTTPSPVDMDELERHFHQMLDQFERSTESAAAMVCGRGVHGHHKSRKSRSSAAPPTTKQPTTPRPRPPTTKPTRPPRRPSSRSVGRFRVSQLQSERPPSDVRFELSQLQSERPPPDVRR</sequence>
<evidence type="ECO:0000256" key="1">
    <source>
        <dbReference type="SAM" id="MobiDB-lite"/>
    </source>
</evidence>
<dbReference type="OrthoDB" id="10636994at2759"/>
<evidence type="ECO:0000256" key="2">
    <source>
        <dbReference type="SAM" id="Phobius"/>
    </source>
</evidence>
<organism evidence="3 4">
    <name type="scientific">Aphis glycines</name>
    <name type="common">Soybean aphid</name>
    <dbReference type="NCBI Taxonomy" id="307491"/>
    <lineage>
        <taxon>Eukaryota</taxon>
        <taxon>Metazoa</taxon>
        <taxon>Ecdysozoa</taxon>
        <taxon>Arthropoda</taxon>
        <taxon>Hexapoda</taxon>
        <taxon>Insecta</taxon>
        <taxon>Pterygota</taxon>
        <taxon>Neoptera</taxon>
        <taxon>Paraneoptera</taxon>
        <taxon>Hemiptera</taxon>
        <taxon>Sternorrhyncha</taxon>
        <taxon>Aphidomorpha</taxon>
        <taxon>Aphidoidea</taxon>
        <taxon>Aphididae</taxon>
        <taxon>Aphidini</taxon>
        <taxon>Aphis</taxon>
        <taxon>Aphis</taxon>
    </lineage>
</organism>
<feature type="transmembrane region" description="Helical" evidence="2">
    <location>
        <begin position="21"/>
        <end position="40"/>
    </location>
</feature>
<keyword evidence="2" id="KW-0812">Transmembrane</keyword>
<comment type="caution">
    <text evidence="3">The sequence shown here is derived from an EMBL/GenBank/DDBJ whole genome shotgun (WGS) entry which is preliminary data.</text>
</comment>
<dbReference type="EMBL" id="VYZN01000059">
    <property type="protein sequence ID" value="KAE9525586.1"/>
    <property type="molecule type" value="Genomic_DNA"/>
</dbReference>
<feature type="region of interest" description="Disordered" evidence="1">
    <location>
        <begin position="212"/>
        <end position="294"/>
    </location>
</feature>
<keyword evidence="2" id="KW-1133">Transmembrane helix</keyword>
<proteinExistence type="predicted"/>
<accession>A0A6G0T509</accession>
<feature type="compositionally biased region" description="Low complexity" evidence="1">
    <location>
        <begin position="225"/>
        <end position="236"/>
    </location>
</feature>
<feature type="compositionally biased region" description="Basic residues" evidence="1">
    <location>
        <begin position="214"/>
        <end position="224"/>
    </location>
</feature>
<dbReference type="AlphaFoldDB" id="A0A6G0T509"/>
<protein>
    <submittedName>
        <fullName evidence="3">Uncharacterized protein</fullName>
    </submittedName>
</protein>
<name>A0A6G0T509_APHGL</name>
<evidence type="ECO:0000313" key="4">
    <source>
        <dbReference type="Proteomes" id="UP000475862"/>
    </source>
</evidence>
<keyword evidence="2" id="KW-0472">Membrane</keyword>